<dbReference type="Proteomes" id="UP000826271">
    <property type="component" value="Unassembled WGS sequence"/>
</dbReference>
<feature type="compositionally biased region" description="Polar residues" evidence="1">
    <location>
        <begin position="541"/>
        <end position="551"/>
    </location>
</feature>
<name>A0AAV6WDK6_9LAMI</name>
<evidence type="ECO:0008006" key="4">
    <source>
        <dbReference type="Google" id="ProtNLM"/>
    </source>
</evidence>
<feature type="compositionally biased region" description="Basic residues" evidence="1">
    <location>
        <begin position="397"/>
        <end position="415"/>
    </location>
</feature>
<dbReference type="GO" id="GO:0006355">
    <property type="term" value="P:regulation of DNA-templated transcription"/>
    <property type="evidence" value="ECO:0007669"/>
    <property type="project" value="InterPro"/>
</dbReference>
<dbReference type="GO" id="GO:0007623">
    <property type="term" value="P:circadian rhythm"/>
    <property type="evidence" value="ECO:0007669"/>
    <property type="project" value="InterPro"/>
</dbReference>
<organism evidence="2 3">
    <name type="scientific">Buddleja alternifolia</name>
    <dbReference type="NCBI Taxonomy" id="168488"/>
    <lineage>
        <taxon>Eukaryota</taxon>
        <taxon>Viridiplantae</taxon>
        <taxon>Streptophyta</taxon>
        <taxon>Embryophyta</taxon>
        <taxon>Tracheophyta</taxon>
        <taxon>Spermatophyta</taxon>
        <taxon>Magnoliopsida</taxon>
        <taxon>eudicotyledons</taxon>
        <taxon>Gunneridae</taxon>
        <taxon>Pentapetalae</taxon>
        <taxon>asterids</taxon>
        <taxon>lamiids</taxon>
        <taxon>Lamiales</taxon>
        <taxon>Scrophulariaceae</taxon>
        <taxon>Buddlejeae</taxon>
        <taxon>Buddleja</taxon>
    </lineage>
</organism>
<feature type="region of interest" description="Disordered" evidence="1">
    <location>
        <begin position="523"/>
        <end position="551"/>
    </location>
</feature>
<evidence type="ECO:0000313" key="3">
    <source>
        <dbReference type="Proteomes" id="UP000826271"/>
    </source>
</evidence>
<accession>A0AAV6WDK6</accession>
<keyword evidence="3" id="KW-1185">Reference proteome</keyword>
<dbReference type="PANTHER" id="PTHR33334">
    <property type="entry name" value="PROTEIN LNK1"/>
    <property type="match status" value="1"/>
</dbReference>
<feature type="compositionally biased region" description="Polar residues" evidence="1">
    <location>
        <begin position="492"/>
        <end position="504"/>
    </location>
</feature>
<feature type="compositionally biased region" description="Polar residues" evidence="1">
    <location>
        <begin position="381"/>
        <end position="395"/>
    </location>
</feature>
<dbReference type="EMBL" id="WHWC01000015">
    <property type="protein sequence ID" value="KAG8368683.1"/>
    <property type="molecule type" value="Genomic_DNA"/>
</dbReference>
<sequence length="682" mass="75296">MITIDSSFTRFGRGTTFASFCSNDDANTVGLRGINCCRSVPDDGEGGGNEQMSKMFEDSVWDEFCQSDDHIVPNPGAKRANNNPVLDDSHKKHRREVTSIFSNSGDRSAAGRVDQQREPKGFPSLSKRNTSLEKGSWSQVPSGMFTSASGTDSMKEATNLASDNAMPSSHGFKSNDTHSSGSENCANDTIVGCKITAIDNNSFSYPLADITQTNNNLDFFENTKDKESSELLYYGWPEIGNFEDVDRMFRSCDSTFGLGASNEDELGWLSSADNMGGCADVVKSDFMFPSPESNAVENISQNHDSTRRYSINESAMTSTPVRYKDSSWITENSDSYLSFVNGPAIADSKDGLITNEQWESQFTTEINDVQEKGLNGKIQPKISTNDLSKTSSSGMINKHKKQLKPQKQSVGKRKEHNSGNISFSYMSNLTDEAMQFPPGATSHQSFPYMQQQHQAFGADSYSYLQNPLSYVHSDSRHFSDQNSVIPRPPTIKSETNDPSSQVQASICEPGSKEQQVYFSGDKIENRSNTDGVFGPIPAELGSSNMQERSTRSSGLDHTSLEAASFRQLQLVMEQLDLRTKLCIRDSLYRLARSAEQRHNHTNLNGDERDASGTFMAEGTNNFMDIETDTNPIDRSIAHLLFHRPSESSTIPSAVHGSVTSPPIIEENLVICDETASELEKQR</sequence>
<dbReference type="InterPro" id="IPR039928">
    <property type="entry name" value="LNK"/>
</dbReference>
<dbReference type="AlphaFoldDB" id="A0AAV6WDK6"/>
<evidence type="ECO:0000313" key="2">
    <source>
        <dbReference type="EMBL" id="KAG8368683.1"/>
    </source>
</evidence>
<feature type="compositionally biased region" description="Polar residues" evidence="1">
    <location>
        <begin position="126"/>
        <end position="152"/>
    </location>
</feature>
<dbReference type="PANTHER" id="PTHR33334:SF8">
    <property type="entry name" value="PROTEIN LNK1"/>
    <property type="match status" value="1"/>
</dbReference>
<feature type="compositionally biased region" description="Polar residues" evidence="1">
    <location>
        <begin position="159"/>
        <end position="183"/>
    </location>
</feature>
<evidence type="ECO:0000256" key="1">
    <source>
        <dbReference type="SAM" id="MobiDB-lite"/>
    </source>
</evidence>
<gene>
    <name evidence="2" type="ORF">BUALT_Bualt15G0071200</name>
</gene>
<feature type="region of interest" description="Disordered" evidence="1">
    <location>
        <begin position="474"/>
        <end position="510"/>
    </location>
</feature>
<feature type="region of interest" description="Disordered" evidence="1">
    <location>
        <begin position="377"/>
        <end position="423"/>
    </location>
</feature>
<reference evidence="2" key="1">
    <citation type="submission" date="2019-10" db="EMBL/GenBank/DDBJ databases">
        <authorList>
            <person name="Zhang R."/>
            <person name="Pan Y."/>
            <person name="Wang J."/>
            <person name="Ma R."/>
            <person name="Yu S."/>
        </authorList>
    </citation>
    <scope>NUCLEOTIDE SEQUENCE</scope>
    <source>
        <strain evidence="2">LA-IB0</strain>
        <tissue evidence="2">Leaf</tissue>
    </source>
</reference>
<comment type="caution">
    <text evidence="2">The sequence shown here is derived from an EMBL/GenBank/DDBJ whole genome shotgun (WGS) entry which is preliminary data.</text>
</comment>
<feature type="region of interest" description="Disordered" evidence="1">
    <location>
        <begin position="72"/>
        <end position="183"/>
    </location>
</feature>
<proteinExistence type="predicted"/>
<protein>
    <recommendedName>
        <fullName evidence="4">Protein LNK1</fullName>
    </recommendedName>
</protein>